<dbReference type="PANTHER" id="PTHR11364">
    <property type="entry name" value="THIOSULFATE SULFERTANSFERASE"/>
    <property type="match status" value="1"/>
</dbReference>
<dbReference type="PANTHER" id="PTHR11364:SF27">
    <property type="entry name" value="SULFURTRANSFERASE"/>
    <property type="match status" value="1"/>
</dbReference>
<dbReference type="Pfam" id="PF00581">
    <property type="entry name" value="Rhodanese"/>
    <property type="match status" value="2"/>
</dbReference>
<keyword evidence="1" id="KW-0808">Transferase</keyword>
<evidence type="ECO:0000259" key="3">
    <source>
        <dbReference type="PROSITE" id="PS50206"/>
    </source>
</evidence>
<feature type="domain" description="Rhodanese" evidence="3">
    <location>
        <begin position="199"/>
        <end position="286"/>
    </location>
</feature>
<dbReference type="InterPro" id="IPR036873">
    <property type="entry name" value="Rhodanese-like_dom_sf"/>
</dbReference>
<evidence type="ECO:0000256" key="1">
    <source>
        <dbReference type="ARBA" id="ARBA00022679"/>
    </source>
</evidence>
<evidence type="ECO:0000256" key="2">
    <source>
        <dbReference type="ARBA" id="ARBA00022737"/>
    </source>
</evidence>
<dbReference type="InterPro" id="IPR045078">
    <property type="entry name" value="TST/MPST-like"/>
</dbReference>
<evidence type="ECO:0000313" key="4">
    <source>
        <dbReference type="EMBL" id="MBC3472402.1"/>
    </source>
</evidence>
<comment type="caution">
    <text evidence="4">The sequence shown here is derived from an EMBL/GenBank/DDBJ whole genome shotgun (WGS) entry which is preliminary data.</text>
</comment>
<dbReference type="CDD" id="cd01448">
    <property type="entry name" value="TST_Repeat_1"/>
    <property type="match status" value="1"/>
</dbReference>
<name>A0A923GL93_9PSED</name>
<reference evidence="4 6" key="1">
    <citation type="journal article" date="2020" name="Microorganisms">
        <title>Reliable Identification of Environmental Pseudomonas Isolates Using the rpoD Gene.</title>
        <authorList>
            <consortium name="The Broad Institute Genome Sequencing Platform"/>
            <person name="Girard L."/>
            <person name="Lood C."/>
            <person name="Rokni-Zadeh H."/>
            <person name="van Noort V."/>
            <person name="Lavigne R."/>
            <person name="De Mot R."/>
        </authorList>
    </citation>
    <scope>NUCLEOTIDE SEQUENCE</scope>
    <source>
        <strain evidence="4 6">RW4S2</strain>
    </source>
</reference>
<sequence length="299" mass="31801">MPDILISPAALQQRLQQPGLVVIDASVELAAARFDGDYRVASGHAAWLAEHIPGSRHADLTRELADTSVSYSFALPSPAAAQAALARLGISGARQIVIYDRHEGFWAARLWWMLRSMGITASVLDGGLKAWRLAGLPLAQGQQAQGTAPCSQTTLTIQAGYWASREDVQAVLEGKAPGLLVCALGKGLFEGSAVSRYARRGHIPGSLNRPARELFDEQGRYLPPTALANALGSLLLEDDQPLILYCGGGISAAATALALTRLGRQSMSIYDGSLQEWAADPALPMTTVPLRIEASPLQK</sequence>
<dbReference type="EMBL" id="JABWRP020000009">
    <property type="protein sequence ID" value="MBV4542065.1"/>
    <property type="molecule type" value="Genomic_DNA"/>
</dbReference>
<proteinExistence type="predicted"/>
<accession>A0A923GL93</accession>
<dbReference type="Proteomes" id="UP000628137">
    <property type="component" value="Unassembled WGS sequence"/>
</dbReference>
<reference evidence="5" key="3">
    <citation type="submission" date="2021-06" db="EMBL/GenBank/DDBJ databases">
        <title>Updating the genus Pseudomonas: Description of 43 new species and partition of the Pseudomonas putida group.</title>
        <authorList>
            <person name="Girard L."/>
            <person name="Lood C."/>
            <person name="Vandamme P."/>
            <person name="Rokni-Zadeh H."/>
            <person name="Van Noort V."/>
            <person name="Hofte M."/>
            <person name="Lavigne R."/>
            <person name="De Mot R."/>
        </authorList>
    </citation>
    <scope>NUCLEOTIDE SEQUENCE</scope>
    <source>
        <strain evidence="5">RW4S2</strain>
    </source>
</reference>
<reference evidence="4" key="2">
    <citation type="submission" date="2020-07" db="EMBL/GenBank/DDBJ databases">
        <authorList>
            <person name="Lood C."/>
            <person name="Girard L."/>
        </authorList>
    </citation>
    <scope>NUCLEOTIDE SEQUENCE</scope>
    <source>
        <strain evidence="4">RW4S2</strain>
    </source>
</reference>
<dbReference type="SUPFAM" id="SSF52821">
    <property type="entry name" value="Rhodanese/Cell cycle control phosphatase"/>
    <property type="match status" value="2"/>
</dbReference>
<gene>
    <name evidence="5" type="ORF">HU738_013505</name>
    <name evidence="4" type="ORF">HU738_17750</name>
</gene>
<feature type="domain" description="Rhodanese" evidence="3">
    <location>
        <begin position="16"/>
        <end position="140"/>
    </location>
</feature>
<keyword evidence="6" id="KW-1185">Reference proteome</keyword>
<dbReference type="SMART" id="SM00450">
    <property type="entry name" value="RHOD"/>
    <property type="match status" value="2"/>
</dbReference>
<evidence type="ECO:0000313" key="5">
    <source>
        <dbReference type="EMBL" id="MBV4542065.1"/>
    </source>
</evidence>
<keyword evidence="2" id="KW-0677">Repeat</keyword>
<dbReference type="PROSITE" id="PS50206">
    <property type="entry name" value="RHODANESE_3"/>
    <property type="match status" value="2"/>
</dbReference>
<dbReference type="AlphaFoldDB" id="A0A923GL93"/>
<organism evidence="4">
    <name type="scientific">Pseudomonas vlassakiae</name>
    <dbReference type="NCBI Taxonomy" id="485888"/>
    <lineage>
        <taxon>Bacteria</taxon>
        <taxon>Pseudomonadati</taxon>
        <taxon>Pseudomonadota</taxon>
        <taxon>Gammaproteobacteria</taxon>
        <taxon>Pseudomonadales</taxon>
        <taxon>Pseudomonadaceae</taxon>
        <taxon>Pseudomonas</taxon>
    </lineage>
</organism>
<dbReference type="RefSeq" id="WP_186603506.1">
    <property type="nucleotide sequence ID" value="NZ_JABWRP020000009.1"/>
</dbReference>
<dbReference type="GO" id="GO:0004792">
    <property type="term" value="F:thiosulfate-cyanide sulfurtransferase activity"/>
    <property type="evidence" value="ECO:0007669"/>
    <property type="project" value="TreeGrafter"/>
</dbReference>
<protein>
    <submittedName>
        <fullName evidence="4">Sulfurtransferase</fullName>
    </submittedName>
</protein>
<dbReference type="EMBL" id="JABWRP010000015">
    <property type="protein sequence ID" value="MBC3472402.1"/>
    <property type="molecule type" value="Genomic_DNA"/>
</dbReference>
<dbReference type="InterPro" id="IPR001763">
    <property type="entry name" value="Rhodanese-like_dom"/>
</dbReference>
<evidence type="ECO:0000313" key="6">
    <source>
        <dbReference type="Proteomes" id="UP000628137"/>
    </source>
</evidence>
<dbReference type="Gene3D" id="3.40.250.10">
    <property type="entry name" value="Rhodanese-like domain"/>
    <property type="match status" value="2"/>
</dbReference>